<organism evidence="1">
    <name type="scientific">marine sediment metagenome</name>
    <dbReference type="NCBI Taxonomy" id="412755"/>
    <lineage>
        <taxon>unclassified sequences</taxon>
        <taxon>metagenomes</taxon>
        <taxon>ecological metagenomes</taxon>
    </lineage>
</organism>
<name>A0A0F9SV32_9ZZZZ</name>
<accession>A0A0F9SV32</accession>
<sequence>MPMQVQNRTFIENDPRSTGMVGKVLGEGFSYGERVVFYSIHNMMGEIIDPKHMAIIESFNKYLKAGKLQWRQ</sequence>
<protein>
    <submittedName>
        <fullName evidence="1">Uncharacterized protein</fullName>
    </submittedName>
</protein>
<evidence type="ECO:0000313" key="1">
    <source>
        <dbReference type="EMBL" id="KKN72845.1"/>
    </source>
</evidence>
<proteinExistence type="predicted"/>
<gene>
    <name evidence="1" type="ORF">LCGC14_0407000</name>
</gene>
<dbReference type="AlphaFoldDB" id="A0A0F9SV32"/>
<reference evidence="1" key="1">
    <citation type="journal article" date="2015" name="Nature">
        <title>Complex archaea that bridge the gap between prokaryotes and eukaryotes.</title>
        <authorList>
            <person name="Spang A."/>
            <person name="Saw J.H."/>
            <person name="Jorgensen S.L."/>
            <person name="Zaremba-Niedzwiedzka K."/>
            <person name="Martijn J."/>
            <person name="Lind A.E."/>
            <person name="van Eijk R."/>
            <person name="Schleper C."/>
            <person name="Guy L."/>
            <person name="Ettema T.J."/>
        </authorList>
    </citation>
    <scope>NUCLEOTIDE SEQUENCE</scope>
</reference>
<dbReference type="EMBL" id="LAZR01000354">
    <property type="protein sequence ID" value="KKN72845.1"/>
    <property type="molecule type" value="Genomic_DNA"/>
</dbReference>
<comment type="caution">
    <text evidence="1">The sequence shown here is derived from an EMBL/GenBank/DDBJ whole genome shotgun (WGS) entry which is preliminary data.</text>
</comment>